<comment type="caution">
    <text evidence="2">The sequence shown here is derived from an EMBL/GenBank/DDBJ whole genome shotgun (WGS) entry which is preliminary data.</text>
</comment>
<gene>
    <name evidence="2" type="ORF">EIK76_02645</name>
</gene>
<organism evidence="2 3">
    <name type="scientific">Rheinheimera mesophila</name>
    <dbReference type="NCBI Taxonomy" id="1547515"/>
    <lineage>
        <taxon>Bacteria</taxon>
        <taxon>Pseudomonadati</taxon>
        <taxon>Pseudomonadota</taxon>
        <taxon>Gammaproteobacteria</taxon>
        <taxon>Chromatiales</taxon>
        <taxon>Chromatiaceae</taxon>
        <taxon>Rheinheimera</taxon>
    </lineage>
</organism>
<evidence type="ECO:0000256" key="1">
    <source>
        <dbReference type="SAM" id="Phobius"/>
    </source>
</evidence>
<feature type="transmembrane region" description="Helical" evidence="1">
    <location>
        <begin position="124"/>
        <end position="146"/>
    </location>
</feature>
<name>A0A3P3QRS6_9GAMM</name>
<dbReference type="EMBL" id="RRCF01000001">
    <property type="protein sequence ID" value="RRJ23003.1"/>
    <property type="molecule type" value="Genomic_DNA"/>
</dbReference>
<dbReference type="AlphaFoldDB" id="A0A3P3QRS6"/>
<dbReference type="RefSeq" id="WP_052749277.1">
    <property type="nucleotide sequence ID" value="NZ_LAVS01000010.1"/>
</dbReference>
<keyword evidence="1" id="KW-0812">Transmembrane</keyword>
<dbReference type="Proteomes" id="UP000276260">
    <property type="component" value="Unassembled WGS sequence"/>
</dbReference>
<accession>A0A3P3QRS6</accession>
<sequence length="207" mass="23427">MLAAFCLLVIGALLLNPGFWQELQQKAVPWPVAGASICVLALMWQTDAAVLEHLSIHFLALTSLVLMFGLRLSALLFVLVIALQWLVSNAPAADLLWTLVCGWLVLTLNYAVYLLCFYYLQRHLFVYLFVAVFLNAALGLVVYMLMQAWIHADQYSSEQLYQGYLIFIPLAALPEALLNGMAMTLLVIYKPHWVYTFYQRIYLSGKS</sequence>
<proteinExistence type="predicted"/>
<evidence type="ECO:0000313" key="2">
    <source>
        <dbReference type="EMBL" id="RRJ23003.1"/>
    </source>
</evidence>
<keyword evidence="3" id="KW-1185">Reference proteome</keyword>
<reference evidence="2 3" key="1">
    <citation type="submission" date="2018-11" db="EMBL/GenBank/DDBJ databases">
        <title>Draft genome analysis of Rheinheimera mesophila isolated from an industrial waste site.</title>
        <authorList>
            <person name="Yu Q."/>
            <person name="Qi Y."/>
            <person name="Zhang H."/>
            <person name="Lu Y."/>
            <person name="Pu J."/>
        </authorList>
    </citation>
    <scope>NUCLEOTIDE SEQUENCE [LARGE SCALE GENOMIC DNA]</scope>
    <source>
        <strain evidence="2 3">IITR13</strain>
    </source>
</reference>
<evidence type="ECO:0000313" key="3">
    <source>
        <dbReference type="Proteomes" id="UP000276260"/>
    </source>
</evidence>
<feature type="transmembrane region" description="Helical" evidence="1">
    <location>
        <begin position="166"/>
        <end position="189"/>
    </location>
</feature>
<dbReference type="OrthoDB" id="5297929at2"/>
<feature type="transmembrane region" description="Helical" evidence="1">
    <location>
        <begin position="27"/>
        <end position="44"/>
    </location>
</feature>
<keyword evidence="1" id="KW-0472">Membrane</keyword>
<keyword evidence="1" id="KW-1133">Transmembrane helix</keyword>
<protein>
    <submittedName>
        <fullName evidence="2">Uncharacterized protein</fullName>
    </submittedName>
</protein>
<feature type="transmembrane region" description="Helical" evidence="1">
    <location>
        <begin position="95"/>
        <end position="117"/>
    </location>
</feature>
<feature type="transmembrane region" description="Helical" evidence="1">
    <location>
        <begin position="56"/>
        <end position="83"/>
    </location>
</feature>